<dbReference type="InterPro" id="IPR000515">
    <property type="entry name" value="MetI-like"/>
</dbReference>
<comment type="caution">
    <text evidence="10">The sequence shown here is derived from an EMBL/GenBank/DDBJ whole genome shotgun (WGS) entry which is preliminary data.</text>
</comment>
<evidence type="ECO:0000259" key="9">
    <source>
        <dbReference type="PROSITE" id="PS50928"/>
    </source>
</evidence>
<feature type="domain" description="ABC transmembrane type-1" evidence="9">
    <location>
        <begin position="1"/>
        <end position="119"/>
    </location>
</feature>
<proteinExistence type="predicted"/>
<accession>X1K8Q7</accession>
<evidence type="ECO:0000256" key="2">
    <source>
        <dbReference type="ARBA" id="ARBA00022448"/>
    </source>
</evidence>
<feature type="transmembrane region" description="Helical" evidence="8">
    <location>
        <begin position="98"/>
        <end position="120"/>
    </location>
</feature>
<keyword evidence="7 8" id="KW-0472">Membrane</keyword>
<dbReference type="GO" id="GO:1990060">
    <property type="term" value="C:maltose transport complex"/>
    <property type="evidence" value="ECO:0007669"/>
    <property type="project" value="TreeGrafter"/>
</dbReference>
<protein>
    <recommendedName>
        <fullName evidence="9">ABC transmembrane type-1 domain-containing protein</fullName>
    </recommendedName>
</protein>
<dbReference type="GO" id="GO:0015423">
    <property type="term" value="F:ABC-type maltose transporter activity"/>
    <property type="evidence" value="ECO:0007669"/>
    <property type="project" value="TreeGrafter"/>
</dbReference>
<dbReference type="CDD" id="cd06261">
    <property type="entry name" value="TM_PBP2"/>
    <property type="match status" value="1"/>
</dbReference>
<evidence type="ECO:0000256" key="6">
    <source>
        <dbReference type="ARBA" id="ARBA00022989"/>
    </source>
</evidence>
<dbReference type="Gene3D" id="1.10.3720.10">
    <property type="entry name" value="MetI-like"/>
    <property type="match status" value="1"/>
</dbReference>
<dbReference type="InterPro" id="IPR035906">
    <property type="entry name" value="MetI-like_sf"/>
</dbReference>
<comment type="subcellular location">
    <subcellularLocation>
        <location evidence="1">Cell membrane</location>
        <topology evidence="1">Multi-pass membrane protein</topology>
    </subcellularLocation>
</comment>
<keyword evidence="3" id="KW-1003">Cell membrane</keyword>
<keyword evidence="2" id="KW-0813">Transport</keyword>
<keyword evidence="6 8" id="KW-1133">Transmembrane helix</keyword>
<dbReference type="EMBL" id="BARV01008326">
    <property type="protein sequence ID" value="GAI02968.1"/>
    <property type="molecule type" value="Genomic_DNA"/>
</dbReference>
<evidence type="ECO:0000256" key="3">
    <source>
        <dbReference type="ARBA" id="ARBA00022475"/>
    </source>
</evidence>
<feature type="non-terminal residue" evidence="10">
    <location>
        <position position="1"/>
    </location>
</feature>
<feature type="transmembrane region" description="Helical" evidence="8">
    <location>
        <begin position="31"/>
        <end position="50"/>
    </location>
</feature>
<evidence type="ECO:0000256" key="7">
    <source>
        <dbReference type="ARBA" id="ARBA00023136"/>
    </source>
</evidence>
<evidence type="ECO:0000256" key="5">
    <source>
        <dbReference type="ARBA" id="ARBA00022692"/>
    </source>
</evidence>
<evidence type="ECO:0000313" key="10">
    <source>
        <dbReference type="EMBL" id="GAI02968.1"/>
    </source>
</evidence>
<keyword evidence="4" id="KW-0762">Sugar transport</keyword>
<gene>
    <name evidence="10" type="ORF">S06H3_16766</name>
</gene>
<dbReference type="GO" id="GO:0042956">
    <property type="term" value="P:maltodextrin transmembrane transport"/>
    <property type="evidence" value="ECO:0007669"/>
    <property type="project" value="TreeGrafter"/>
</dbReference>
<dbReference type="Pfam" id="PF00528">
    <property type="entry name" value="BPD_transp_1"/>
    <property type="match status" value="1"/>
</dbReference>
<dbReference type="SUPFAM" id="SSF161098">
    <property type="entry name" value="MetI-like"/>
    <property type="match status" value="1"/>
</dbReference>
<dbReference type="PANTHER" id="PTHR47314:SF1">
    <property type="entry name" value="MALTOSE_MALTODEXTRIN TRANSPORT SYSTEM PERMEASE PROTEIN MALF"/>
    <property type="match status" value="1"/>
</dbReference>
<dbReference type="PROSITE" id="PS50928">
    <property type="entry name" value="ABC_TM1"/>
    <property type="match status" value="1"/>
</dbReference>
<sequence length="133" mass="14306">ITLGALQSIPSELGEAASIDGASRWQQFKNITFPLLLVSLAPLLIGSFAFNFNNFNVIYLVTQGRPAIPGAGTPAGSTDILISYTYRLAFEGVRGNQWGLASAVSLIIFIIVVIISAIGFRYTRALEEISKNV</sequence>
<organism evidence="10">
    <name type="scientific">marine sediment metagenome</name>
    <dbReference type="NCBI Taxonomy" id="412755"/>
    <lineage>
        <taxon>unclassified sequences</taxon>
        <taxon>metagenomes</taxon>
        <taxon>ecological metagenomes</taxon>
    </lineage>
</organism>
<evidence type="ECO:0000256" key="4">
    <source>
        <dbReference type="ARBA" id="ARBA00022597"/>
    </source>
</evidence>
<keyword evidence="5 8" id="KW-0812">Transmembrane</keyword>
<dbReference type="AlphaFoldDB" id="X1K8Q7"/>
<name>X1K8Q7_9ZZZZ</name>
<evidence type="ECO:0000256" key="8">
    <source>
        <dbReference type="SAM" id="Phobius"/>
    </source>
</evidence>
<dbReference type="PANTHER" id="PTHR47314">
    <property type="entry name" value="MALTOSE/MALTODEXTRIN TRANSPORT SYSTEM PERMEASE PROTEIN MALF"/>
    <property type="match status" value="1"/>
</dbReference>
<reference evidence="10" key="1">
    <citation type="journal article" date="2014" name="Front. Microbiol.">
        <title>High frequency of phylogenetically diverse reductive dehalogenase-homologous genes in deep subseafloor sedimentary metagenomes.</title>
        <authorList>
            <person name="Kawai M."/>
            <person name="Futagami T."/>
            <person name="Toyoda A."/>
            <person name="Takaki Y."/>
            <person name="Nishi S."/>
            <person name="Hori S."/>
            <person name="Arai W."/>
            <person name="Tsubouchi T."/>
            <person name="Morono Y."/>
            <person name="Uchiyama I."/>
            <person name="Ito T."/>
            <person name="Fujiyama A."/>
            <person name="Inagaki F."/>
            <person name="Takami H."/>
        </authorList>
    </citation>
    <scope>NUCLEOTIDE SEQUENCE</scope>
    <source>
        <strain evidence="10">Expedition CK06-06</strain>
    </source>
</reference>
<evidence type="ECO:0000256" key="1">
    <source>
        <dbReference type="ARBA" id="ARBA00004651"/>
    </source>
</evidence>